<keyword evidence="5 11" id="KW-0812">Transmembrane</keyword>
<protein>
    <submittedName>
        <fullName evidence="13">Regulator of sigma E protease</fullName>
    </submittedName>
</protein>
<keyword evidence="9" id="KW-0482">Metalloprotease</keyword>
<dbReference type="PANTHER" id="PTHR42837">
    <property type="entry name" value="REGULATOR OF SIGMA-E PROTEASE RSEP"/>
    <property type="match status" value="1"/>
</dbReference>
<dbReference type="GO" id="GO:0006508">
    <property type="term" value="P:proteolysis"/>
    <property type="evidence" value="ECO:0007669"/>
    <property type="project" value="UniProtKB-KW"/>
</dbReference>
<keyword evidence="10 11" id="KW-0472">Membrane</keyword>
<comment type="caution">
    <text evidence="13">The sequence shown here is derived from an EMBL/GenBank/DDBJ whole genome shotgun (WGS) entry which is preliminary data.</text>
</comment>
<keyword evidence="8 11" id="KW-1133">Transmembrane helix</keyword>
<comment type="similarity">
    <text evidence="3">Belongs to the peptidase M50B family.</text>
</comment>
<evidence type="ECO:0000256" key="8">
    <source>
        <dbReference type="ARBA" id="ARBA00022989"/>
    </source>
</evidence>
<comment type="cofactor">
    <cofactor evidence="1">
        <name>Zn(2+)</name>
        <dbReference type="ChEBI" id="CHEBI:29105"/>
    </cofactor>
</comment>
<dbReference type="Pfam" id="PF02163">
    <property type="entry name" value="Peptidase_M50"/>
    <property type="match status" value="1"/>
</dbReference>
<accession>A0A554LI42</accession>
<reference evidence="13 14" key="1">
    <citation type="submission" date="2017-07" db="EMBL/GenBank/DDBJ databases">
        <title>Mechanisms for carbon and nitrogen cycling indicate functional differentiation within the Candidate Phyla Radiation.</title>
        <authorList>
            <person name="Danczak R.E."/>
            <person name="Johnston M.D."/>
            <person name="Kenah C."/>
            <person name="Slattery M."/>
            <person name="Wrighton K.C."/>
            <person name="Wilkins M.J."/>
        </authorList>
    </citation>
    <scope>NUCLEOTIDE SEQUENCE [LARGE SCALE GENOMIC DNA]</scope>
    <source>
        <strain evidence="13">Licking1014_7</strain>
    </source>
</reference>
<organism evidence="13 14">
    <name type="scientific">Candidatus Berkelbacteria bacterium Licking1014_7</name>
    <dbReference type="NCBI Taxonomy" id="2017147"/>
    <lineage>
        <taxon>Bacteria</taxon>
        <taxon>Candidatus Berkelbacteria</taxon>
    </lineage>
</organism>
<feature type="transmembrane region" description="Helical" evidence="11">
    <location>
        <begin position="282"/>
        <end position="304"/>
    </location>
</feature>
<keyword evidence="4 13" id="KW-0645">Protease</keyword>
<feature type="domain" description="Peptidase M50" evidence="12">
    <location>
        <begin position="9"/>
        <end position="347"/>
    </location>
</feature>
<evidence type="ECO:0000256" key="7">
    <source>
        <dbReference type="ARBA" id="ARBA00022833"/>
    </source>
</evidence>
<feature type="transmembrane region" description="Helical" evidence="11">
    <location>
        <begin position="91"/>
        <end position="115"/>
    </location>
</feature>
<dbReference type="AlphaFoldDB" id="A0A554LI42"/>
<dbReference type="Proteomes" id="UP000315689">
    <property type="component" value="Unassembled WGS sequence"/>
</dbReference>
<keyword evidence="6" id="KW-0378">Hydrolase</keyword>
<evidence type="ECO:0000256" key="2">
    <source>
        <dbReference type="ARBA" id="ARBA00004141"/>
    </source>
</evidence>
<evidence type="ECO:0000256" key="6">
    <source>
        <dbReference type="ARBA" id="ARBA00022801"/>
    </source>
</evidence>
<evidence type="ECO:0000256" key="11">
    <source>
        <dbReference type="SAM" id="Phobius"/>
    </source>
</evidence>
<feature type="transmembrane region" description="Helical" evidence="11">
    <location>
        <begin position="6"/>
        <end position="27"/>
    </location>
</feature>
<evidence type="ECO:0000259" key="12">
    <source>
        <dbReference type="Pfam" id="PF02163"/>
    </source>
</evidence>
<comment type="subcellular location">
    <subcellularLocation>
        <location evidence="2">Membrane</location>
        <topology evidence="2">Multi-pass membrane protein</topology>
    </subcellularLocation>
</comment>
<dbReference type="GO" id="GO:0016020">
    <property type="term" value="C:membrane"/>
    <property type="evidence" value="ECO:0007669"/>
    <property type="project" value="UniProtKB-SubCell"/>
</dbReference>
<evidence type="ECO:0000256" key="9">
    <source>
        <dbReference type="ARBA" id="ARBA00023049"/>
    </source>
</evidence>
<proteinExistence type="inferred from homology"/>
<dbReference type="GO" id="GO:0004222">
    <property type="term" value="F:metalloendopeptidase activity"/>
    <property type="evidence" value="ECO:0007669"/>
    <property type="project" value="InterPro"/>
</dbReference>
<evidence type="ECO:0000256" key="3">
    <source>
        <dbReference type="ARBA" id="ARBA00007931"/>
    </source>
</evidence>
<dbReference type="InterPro" id="IPR004387">
    <property type="entry name" value="Pept_M50_Zn"/>
</dbReference>
<dbReference type="InterPro" id="IPR008915">
    <property type="entry name" value="Peptidase_M50"/>
</dbReference>
<feature type="transmembrane region" description="Helical" evidence="11">
    <location>
        <begin position="335"/>
        <end position="353"/>
    </location>
</feature>
<keyword evidence="7" id="KW-0862">Zinc</keyword>
<evidence type="ECO:0000313" key="14">
    <source>
        <dbReference type="Proteomes" id="UP000315689"/>
    </source>
</evidence>
<evidence type="ECO:0000256" key="10">
    <source>
        <dbReference type="ARBA" id="ARBA00023136"/>
    </source>
</evidence>
<evidence type="ECO:0000313" key="13">
    <source>
        <dbReference type="EMBL" id="TSC92520.1"/>
    </source>
</evidence>
<evidence type="ECO:0000256" key="4">
    <source>
        <dbReference type="ARBA" id="ARBA00022670"/>
    </source>
</evidence>
<dbReference type="EMBL" id="VMGK01000023">
    <property type="protein sequence ID" value="TSC92520.1"/>
    <property type="molecule type" value="Genomic_DNA"/>
</dbReference>
<name>A0A554LI42_9BACT</name>
<feature type="transmembrane region" description="Helical" evidence="11">
    <location>
        <begin position="238"/>
        <end position="257"/>
    </location>
</feature>
<evidence type="ECO:0000256" key="5">
    <source>
        <dbReference type="ARBA" id="ARBA00022692"/>
    </source>
</evidence>
<sequence>MLITTIIVFILILGLLIFTHEVGHFWVARLVGIKVEEFAFGFPPRLWSRVKNGTRYAINLLPLGGYVKLLGEERESKNPASYSQKKPGQRLLVAVAGVFMNLVLTWILLAMGFLVGMTPLVSDIENMGGTQEKIMVISVLEAGGAAERQGVKPLSQIVRAKFLGQTLIFQSVGEVTDFTRSHKGQAIELELKNLSTGEVYIKNIELDDDDTPLGAGITATGKVKMGFLDAVKWASIELYKVLVALVVFIGSFFKMLFTEGKVAGEGVGPVGLFVITSQAVKLGFAFVLQLTALISINLAIINILPFPALDGGRALFILLEAGLGRKIVKEQVENIIHSIGFILLLALIVLITYRDIVRFF</sequence>
<gene>
    <name evidence="13" type="ORF">CEN89_657</name>
</gene>
<evidence type="ECO:0000256" key="1">
    <source>
        <dbReference type="ARBA" id="ARBA00001947"/>
    </source>
</evidence>
<dbReference type="CDD" id="cd06163">
    <property type="entry name" value="S2P-M50_PDZ_RseP-like"/>
    <property type="match status" value="1"/>
</dbReference>
<dbReference type="PANTHER" id="PTHR42837:SF2">
    <property type="entry name" value="MEMBRANE METALLOPROTEASE ARASP2, CHLOROPLASTIC-RELATED"/>
    <property type="match status" value="1"/>
</dbReference>